<dbReference type="InterPro" id="IPR008727">
    <property type="entry name" value="PAAR_motif"/>
</dbReference>
<dbReference type="Proteomes" id="UP000659047">
    <property type="component" value="Unassembled WGS sequence"/>
</dbReference>
<dbReference type="Pfam" id="PF05488">
    <property type="entry name" value="PAAR_motif"/>
    <property type="match status" value="1"/>
</dbReference>
<sequence length="222" mass="23654">MGYRSNVHGRGQALTGDLTTTGAKCIGSLPNCTEHDRGVVRQGDKTTRCPKCGQSGVITEGDSRRTWMGFPTAVDGAHVLCACPPGSNRVIAPLGQWLGQGKSPSELAQEAQAAHRAVALAASLAAKKREEEERERNRVFAKSCLRDKGCTDAGDAPEPHTNFAAMAFFQAIPADDPATDAETPQHAQSTKKKQPAEKSLNQRNAAYSTNGCLAVKRNGIIR</sequence>
<dbReference type="CDD" id="cd14744">
    <property type="entry name" value="PAAR_CT_2"/>
    <property type="match status" value="1"/>
</dbReference>
<comment type="caution">
    <text evidence="2">The sequence shown here is derived from an EMBL/GenBank/DDBJ whole genome shotgun (WGS) entry which is preliminary data.</text>
</comment>
<organism evidence="2 3">
    <name type="scientific">Tenebrionibacter intestinalis</name>
    <dbReference type="NCBI Taxonomy" id="2799638"/>
    <lineage>
        <taxon>Bacteria</taxon>
        <taxon>Pseudomonadati</taxon>
        <taxon>Pseudomonadota</taxon>
        <taxon>Gammaproteobacteria</taxon>
        <taxon>Enterobacterales</taxon>
        <taxon>Enterobacteriaceae</taxon>
        <taxon>Tenebrionibacter/Tenebrionicola group</taxon>
        <taxon>Tenebrionibacter</taxon>
    </lineage>
</organism>
<keyword evidence="3" id="KW-1185">Reference proteome</keyword>
<proteinExistence type="predicted"/>
<protein>
    <submittedName>
        <fullName evidence="2">PAAR domain-containing protein</fullName>
    </submittedName>
</protein>
<dbReference type="EMBL" id="JAEPBH010000009">
    <property type="protein sequence ID" value="MBK4714725.1"/>
    <property type="molecule type" value="Genomic_DNA"/>
</dbReference>
<dbReference type="AlphaFoldDB" id="A0A8K0V3X9"/>
<reference evidence="2" key="1">
    <citation type="submission" date="2021-01" db="EMBL/GenBank/DDBJ databases">
        <title>Intestinitalea alba gen. nov., sp. nov., a novel genus of the family Enterobacteriaceae, isolated from the gut of the plastic-eating mealworm Tenebrio molitor L.</title>
        <authorList>
            <person name="Yang Y."/>
        </authorList>
    </citation>
    <scope>NUCLEOTIDE SEQUENCE</scope>
    <source>
        <strain evidence="2">BIT-L3</strain>
    </source>
</reference>
<evidence type="ECO:0000313" key="2">
    <source>
        <dbReference type="EMBL" id="MBK4714725.1"/>
    </source>
</evidence>
<evidence type="ECO:0000313" key="3">
    <source>
        <dbReference type="Proteomes" id="UP000659047"/>
    </source>
</evidence>
<accession>A0A8K0V3X9</accession>
<gene>
    <name evidence="2" type="ORF">JJB97_05130</name>
</gene>
<name>A0A8K0V3X9_9ENTR</name>
<evidence type="ECO:0000256" key="1">
    <source>
        <dbReference type="SAM" id="MobiDB-lite"/>
    </source>
</evidence>
<feature type="region of interest" description="Disordered" evidence="1">
    <location>
        <begin position="176"/>
        <end position="204"/>
    </location>
</feature>